<dbReference type="Pfam" id="PF26390">
    <property type="entry name" value="MamS_MamX"/>
    <property type="match status" value="1"/>
</dbReference>
<keyword evidence="2" id="KW-0732">Signal</keyword>
<accession>A0A7V6A5F4</accession>
<gene>
    <name evidence="4" type="ORF">ENV52_12335</name>
</gene>
<feature type="region of interest" description="Disordered" evidence="1">
    <location>
        <begin position="168"/>
        <end position="196"/>
    </location>
</feature>
<reference evidence="4" key="1">
    <citation type="journal article" date="2020" name="mSystems">
        <title>Genome- and Community-Level Interaction Insights into Carbon Utilization and Element Cycling Functions of Hydrothermarchaeota in Hydrothermal Sediment.</title>
        <authorList>
            <person name="Zhou Z."/>
            <person name="Liu Y."/>
            <person name="Xu W."/>
            <person name="Pan J."/>
            <person name="Luo Z.H."/>
            <person name="Li M."/>
        </authorList>
    </citation>
    <scope>NUCLEOTIDE SEQUENCE [LARGE SCALE GENOMIC DNA]</scope>
    <source>
        <strain evidence="4">SpSt-767</strain>
    </source>
</reference>
<feature type="signal peptide" evidence="2">
    <location>
        <begin position="1"/>
        <end position="23"/>
    </location>
</feature>
<dbReference type="AlphaFoldDB" id="A0A7V6A5F4"/>
<name>A0A7V6A5F4_9BACT</name>
<dbReference type="EMBL" id="DTGR01000192">
    <property type="protein sequence ID" value="HHS30475.1"/>
    <property type="molecule type" value="Genomic_DNA"/>
</dbReference>
<comment type="caution">
    <text evidence="4">The sequence shown here is derived from an EMBL/GenBank/DDBJ whole genome shotgun (WGS) entry which is preliminary data.</text>
</comment>
<evidence type="ECO:0000256" key="1">
    <source>
        <dbReference type="SAM" id="MobiDB-lite"/>
    </source>
</evidence>
<feature type="region of interest" description="Disordered" evidence="1">
    <location>
        <begin position="30"/>
        <end position="76"/>
    </location>
</feature>
<feature type="chain" id="PRO_5031398519" description="Magnetosome protein MamS/MamX domain-containing protein" evidence="2">
    <location>
        <begin position="24"/>
        <end position="196"/>
    </location>
</feature>
<feature type="compositionally biased region" description="Pro residues" evidence="1">
    <location>
        <begin position="51"/>
        <end position="63"/>
    </location>
</feature>
<dbReference type="InterPro" id="IPR058837">
    <property type="entry name" value="MamS_MamX_dom"/>
</dbReference>
<evidence type="ECO:0000313" key="4">
    <source>
        <dbReference type="EMBL" id="HHS30475.1"/>
    </source>
</evidence>
<evidence type="ECO:0000259" key="3">
    <source>
        <dbReference type="Pfam" id="PF26390"/>
    </source>
</evidence>
<feature type="compositionally biased region" description="Pro residues" evidence="1">
    <location>
        <begin position="30"/>
        <end position="44"/>
    </location>
</feature>
<organism evidence="4">
    <name type="scientific">Desulfobacca acetoxidans</name>
    <dbReference type="NCBI Taxonomy" id="60893"/>
    <lineage>
        <taxon>Bacteria</taxon>
        <taxon>Pseudomonadati</taxon>
        <taxon>Thermodesulfobacteriota</taxon>
        <taxon>Desulfobaccia</taxon>
        <taxon>Desulfobaccales</taxon>
        <taxon>Desulfobaccaceae</taxon>
        <taxon>Desulfobacca</taxon>
    </lineage>
</organism>
<sequence>MRHISVCFVLVGILLLGSTAALAQPAAQPAAPPAAQPAASPPAEQPAVQPAVPPALQPGPAPAAPGMRPRSAGKHRFFDPSTVETVTGQVTKVQHGPMRQGGRGNYVRFTLQTDKGPQQVFLGPASYVDAQALKLAAGDTVQVKGSLVTGPKGKSGITAMEVTKGDQVLKLRDDQGKPLWPRQYHKKQWRRQPQPQ</sequence>
<feature type="domain" description="Magnetosome protein MamS/MamX" evidence="3">
    <location>
        <begin position="82"/>
        <end position="169"/>
    </location>
</feature>
<proteinExistence type="predicted"/>
<protein>
    <recommendedName>
        <fullName evidence="3">Magnetosome protein MamS/MamX domain-containing protein</fullName>
    </recommendedName>
</protein>
<evidence type="ECO:0000256" key="2">
    <source>
        <dbReference type="SAM" id="SignalP"/>
    </source>
</evidence>